<dbReference type="InterPro" id="IPR000942">
    <property type="entry name" value="Gemini_AL2"/>
</dbReference>
<evidence type="ECO:0000256" key="17">
    <source>
        <dbReference type="RuleBase" id="RU363028"/>
    </source>
</evidence>
<proteinExistence type="inferred from homology"/>
<evidence type="ECO:0000256" key="2">
    <source>
        <dbReference type="ARBA" id="ARBA00004192"/>
    </source>
</evidence>
<feature type="compositionally biased region" description="Polar residues" evidence="18">
    <location>
        <begin position="93"/>
        <end position="110"/>
    </location>
</feature>
<comment type="domain">
    <text evidence="17">The zinc finger and the transactivation region are involved in PTGS suppression.</text>
</comment>
<evidence type="ECO:0000256" key="9">
    <source>
        <dbReference type="ARBA" id="ARBA00022632"/>
    </source>
</evidence>
<comment type="subcellular location">
    <subcellularLocation>
        <location evidence="2 17">Host cytoplasm</location>
    </subcellularLocation>
    <subcellularLocation>
        <location evidence="1 17">Host nucleus</location>
    </subcellularLocation>
</comment>
<keyword evidence="6" id="KW-0597">Phosphoprotein</keyword>
<dbReference type="KEGG" id="vg:8527495"/>
<keyword evidence="16" id="KW-0899">Viral immunoevasion</keyword>
<evidence type="ECO:0000256" key="12">
    <source>
        <dbReference type="ARBA" id="ARBA00022833"/>
    </source>
</evidence>
<comment type="function">
    <text evidence="17">Strong activator of the late viral genes promoters. Acts as a suppressor of RNA-mediated gene silencing, also known as post-transcriptional gene silencing (PTGS), a mechanism of plant viral defense that limits the accumulation of viral RNAs. Also suppresses the host basal defense by interacting with and inhibiting SNF1 kinase, a key regulator of cell metabolism implicated in innate antiviral defense. Determines pathogenicity.</text>
</comment>
<evidence type="ECO:0000256" key="14">
    <source>
        <dbReference type="ARBA" id="ARBA00023159"/>
    </source>
</evidence>
<reference evidence="19 20" key="1">
    <citation type="journal article" date="2011" name="Virus Genes">
        <title>Velvet bean severe mosaic virus: a distinct begomovirus species causing severe mosaic in Mucuna pruriens (L.) DC.</title>
        <authorList>
            <person name="Zaim M."/>
            <person name="Kumar Y."/>
            <person name="Hallan V."/>
            <person name="Zaidi A.A."/>
        </authorList>
    </citation>
    <scope>NUCLEOTIDE SEQUENCE [LARGE SCALE GENOMIC DNA]</scope>
</reference>
<accession>C9YHF1</accession>
<feature type="region of interest" description="Disordered" evidence="18">
    <location>
        <begin position="1"/>
        <end position="21"/>
    </location>
</feature>
<name>C9YHF1_9GEMI</name>
<evidence type="ECO:0000256" key="5">
    <source>
        <dbReference type="ARBA" id="ARBA00022463"/>
    </source>
</evidence>
<dbReference type="GO" id="GO:0042025">
    <property type="term" value="C:host cell nucleus"/>
    <property type="evidence" value="ECO:0007669"/>
    <property type="project" value="UniProtKB-SubCell"/>
</dbReference>
<dbReference type="EMBL" id="FN543425">
    <property type="protein sequence ID" value="CBA34960.1"/>
    <property type="molecule type" value="Genomic_DNA"/>
</dbReference>
<evidence type="ECO:0000256" key="13">
    <source>
        <dbReference type="ARBA" id="ARBA00023125"/>
    </source>
</evidence>
<keyword evidence="20" id="KW-1185">Reference proteome</keyword>
<dbReference type="GO" id="GO:0008270">
    <property type="term" value="F:zinc ion binding"/>
    <property type="evidence" value="ECO:0007669"/>
    <property type="project" value="UniProtKB-KW"/>
</dbReference>
<dbReference type="GO" id="GO:0052170">
    <property type="term" value="P:symbiont-mediated suppression of host innate immune response"/>
    <property type="evidence" value="ECO:0007669"/>
    <property type="project" value="UniProtKB-KW"/>
</dbReference>
<evidence type="ECO:0000313" key="20">
    <source>
        <dbReference type="Proteomes" id="UP000203844"/>
    </source>
</evidence>
<dbReference type="GO" id="GO:0005198">
    <property type="term" value="F:structural molecule activity"/>
    <property type="evidence" value="ECO:0007669"/>
    <property type="project" value="InterPro"/>
</dbReference>
<evidence type="ECO:0000256" key="11">
    <source>
        <dbReference type="ARBA" id="ARBA00022771"/>
    </source>
</evidence>
<evidence type="ECO:0000256" key="8">
    <source>
        <dbReference type="ARBA" id="ARBA00022581"/>
    </source>
</evidence>
<dbReference type="OrthoDB" id="11041at10239"/>
<keyword evidence="5 17" id="KW-0941">Suppressor of RNA silencing</keyword>
<evidence type="ECO:0000256" key="1">
    <source>
        <dbReference type="ARBA" id="ARBA00004147"/>
    </source>
</evidence>
<keyword evidence="7 17" id="KW-1048">Host nucleus</keyword>
<evidence type="ECO:0000256" key="6">
    <source>
        <dbReference type="ARBA" id="ARBA00022553"/>
    </source>
</evidence>
<evidence type="ECO:0000256" key="15">
    <source>
        <dbReference type="ARBA" id="ARBA00023200"/>
    </source>
</evidence>
<keyword evidence="10 17" id="KW-0479">Metal-binding</keyword>
<protein>
    <recommendedName>
        <fullName evidence="4 17">Transcriptional activator protein</fullName>
        <shortName evidence="17">TrAP</shortName>
    </recommendedName>
</protein>
<evidence type="ECO:0000313" key="19">
    <source>
        <dbReference type="EMBL" id="CBA34960.1"/>
    </source>
</evidence>
<comment type="similarity">
    <text evidence="3 17">Belongs to the geminiviridae transcriptional activator protein family.</text>
</comment>
<dbReference type="Proteomes" id="UP000203844">
    <property type="component" value="Genome"/>
</dbReference>
<dbReference type="Pfam" id="PF01440">
    <property type="entry name" value="Gemini_AL2"/>
    <property type="match status" value="1"/>
</dbReference>
<dbReference type="RefSeq" id="YP_003254639.1">
    <property type="nucleotide sequence ID" value="NC_013414.1"/>
</dbReference>
<evidence type="ECO:0000256" key="3">
    <source>
        <dbReference type="ARBA" id="ARBA00007672"/>
    </source>
</evidence>
<feature type="region of interest" description="Disordered" evidence="18">
    <location>
        <begin position="85"/>
        <end position="110"/>
    </location>
</feature>
<organism evidence="19 20">
    <name type="scientific">Velvet bean severe mosaic virus</name>
    <dbReference type="NCBI Taxonomy" id="667119"/>
    <lineage>
        <taxon>Viruses</taxon>
        <taxon>Monodnaviria</taxon>
        <taxon>Shotokuvirae</taxon>
        <taxon>Cressdnaviricota</taxon>
        <taxon>Repensiviricetes</taxon>
        <taxon>Geplafuvirales</taxon>
        <taxon>Geminiviridae</taxon>
        <taxon>Begomovirus</taxon>
        <taxon>Begomovirus mucunae</taxon>
    </lineage>
</organism>
<keyword evidence="9" id="KW-1090">Inhibition of host innate immune response by virus</keyword>
<keyword evidence="8 17" id="KW-0945">Host-virus interaction</keyword>
<evidence type="ECO:0000256" key="4">
    <source>
        <dbReference type="ARBA" id="ARBA00014388"/>
    </source>
</evidence>
<keyword evidence="12 17" id="KW-0862">Zinc</keyword>
<gene>
    <name evidence="19" type="primary">AC2</name>
</gene>
<dbReference type="GO" id="GO:0003677">
    <property type="term" value="F:DNA binding"/>
    <property type="evidence" value="ECO:0007669"/>
    <property type="project" value="UniProtKB-KW"/>
</dbReference>
<evidence type="ECO:0000256" key="10">
    <source>
        <dbReference type="ARBA" id="ARBA00022723"/>
    </source>
</evidence>
<feature type="compositionally biased region" description="Polar residues" evidence="18">
    <location>
        <begin position="1"/>
        <end position="14"/>
    </location>
</feature>
<keyword evidence="15 17" id="KW-1035">Host cytoplasm</keyword>
<evidence type="ECO:0000256" key="16">
    <source>
        <dbReference type="ARBA" id="ARBA00023280"/>
    </source>
</evidence>
<evidence type="ECO:0000256" key="18">
    <source>
        <dbReference type="SAM" id="MobiDB-lite"/>
    </source>
</evidence>
<dbReference type="GeneID" id="8527495"/>
<comment type="subunit">
    <text evidence="17">Monomer. Homodimer. Homooligomer. Self-interaction correlates with nuclear localization and efficient activation of transcription.</text>
</comment>
<dbReference type="GO" id="GO:0030430">
    <property type="term" value="C:host cell cytoplasm"/>
    <property type="evidence" value="ECO:0007669"/>
    <property type="project" value="UniProtKB-SubCell"/>
</dbReference>
<keyword evidence="14 17" id="KW-0010">Activator</keyword>
<keyword evidence="11 17" id="KW-0863">Zinc-finger</keyword>
<sequence length="135" mass="15706">MRNSTPSKNHSSPPSIKAQHRCAKRKAIRRRRIDLSCGCTYYMHIRCANYGFTHRGEHHCNSTKEWRIYLGDKQSPLFRDFGTLPNPTRIENDSNQNENQVQPQSEESTANAQVLPELDNLPLFQGDFWDDIINF</sequence>
<dbReference type="PRINTS" id="PR00230">
    <property type="entry name" value="GEMCOATAL2"/>
</dbReference>
<evidence type="ECO:0000256" key="7">
    <source>
        <dbReference type="ARBA" id="ARBA00022562"/>
    </source>
</evidence>
<keyword evidence="13 17" id="KW-0238">DNA-binding</keyword>
<dbReference type="GO" id="GO:0019028">
    <property type="term" value="C:viral capsid"/>
    <property type="evidence" value="ECO:0007669"/>
    <property type="project" value="InterPro"/>
</dbReference>